<dbReference type="CDD" id="cd00009">
    <property type="entry name" value="AAA"/>
    <property type="match status" value="1"/>
</dbReference>
<proteinExistence type="inferred from homology"/>
<feature type="compositionally biased region" description="Gly residues" evidence="4">
    <location>
        <begin position="598"/>
        <end position="607"/>
    </location>
</feature>
<evidence type="ECO:0000256" key="2">
    <source>
        <dbReference type="ARBA" id="ARBA00022741"/>
    </source>
</evidence>
<feature type="region of interest" description="Disordered" evidence="4">
    <location>
        <begin position="525"/>
        <end position="607"/>
    </location>
</feature>
<dbReference type="Gene3D" id="1.10.8.60">
    <property type="match status" value="2"/>
</dbReference>
<dbReference type="Proteomes" id="UP001197247">
    <property type="component" value="Unassembled WGS sequence"/>
</dbReference>
<evidence type="ECO:0000313" key="7">
    <source>
        <dbReference type="Proteomes" id="UP001197247"/>
    </source>
</evidence>
<dbReference type="InterPro" id="IPR003593">
    <property type="entry name" value="AAA+_ATPase"/>
</dbReference>
<dbReference type="Pfam" id="PF17866">
    <property type="entry name" value="AAA_lid_6"/>
    <property type="match status" value="2"/>
</dbReference>
<evidence type="ECO:0000256" key="1">
    <source>
        <dbReference type="ARBA" id="ARBA00010378"/>
    </source>
</evidence>
<evidence type="ECO:0000256" key="3">
    <source>
        <dbReference type="ARBA" id="ARBA00022840"/>
    </source>
</evidence>
<dbReference type="SUPFAM" id="SSF52540">
    <property type="entry name" value="P-loop containing nucleoside triphosphate hydrolases"/>
    <property type="match status" value="2"/>
</dbReference>
<dbReference type="PANTHER" id="PTHR43392">
    <property type="entry name" value="AAA-TYPE ATPASE FAMILY PROTEIN / ANKYRIN REPEAT FAMILY PROTEIN"/>
    <property type="match status" value="1"/>
</dbReference>
<comment type="caution">
    <text evidence="6">The sequence shown here is derived from an EMBL/GenBank/DDBJ whole genome shotgun (WGS) entry which is preliminary data.</text>
</comment>
<organism evidence="6 7">
    <name type="scientific">Kineosporia corallincola</name>
    <dbReference type="NCBI Taxonomy" id="2835133"/>
    <lineage>
        <taxon>Bacteria</taxon>
        <taxon>Bacillati</taxon>
        <taxon>Actinomycetota</taxon>
        <taxon>Actinomycetes</taxon>
        <taxon>Kineosporiales</taxon>
        <taxon>Kineosporiaceae</taxon>
        <taxon>Kineosporia</taxon>
    </lineage>
</organism>
<feature type="domain" description="AAA+ ATPase" evidence="5">
    <location>
        <begin position="653"/>
        <end position="793"/>
    </location>
</feature>
<evidence type="ECO:0000256" key="4">
    <source>
        <dbReference type="SAM" id="MobiDB-lite"/>
    </source>
</evidence>
<dbReference type="InterPro" id="IPR027417">
    <property type="entry name" value="P-loop_NTPase"/>
</dbReference>
<dbReference type="PANTHER" id="PTHR43392:SF2">
    <property type="entry name" value="AAA-TYPE ATPASE FAMILY PROTEIN _ ANKYRIN REPEAT FAMILY PROTEIN"/>
    <property type="match status" value="1"/>
</dbReference>
<keyword evidence="3" id="KW-0067">ATP-binding</keyword>
<dbReference type="InterPro" id="IPR050773">
    <property type="entry name" value="CbxX/CfxQ_RuBisCO_ESX"/>
</dbReference>
<keyword evidence="2" id="KW-0547">Nucleotide-binding</keyword>
<dbReference type="PRINTS" id="PR00819">
    <property type="entry name" value="CBXCFQXSUPER"/>
</dbReference>
<dbReference type="EMBL" id="JAHBAY010000005">
    <property type="protein sequence ID" value="MBT0770196.1"/>
    <property type="molecule type" value="Genomic_DNA"/>
</dbReference>
<accession>A0ABS5TGJ4</accession>
<dbReference type="InterPro" id="IPR003959">
    <property type="entry name" value="ATPase_AAA_core"/>
</dbReference>
<dbReference type="Gene3D" id="2.160.20.10">
    <property type="entry name" value="Single-stranded right-handed beta-helix, Pectin lyase-like"/>
    <property type="match status" value="3"/>
</dbReference>
<dbReference type="InterPro" id="IPR012334">
    <property type="entry name" value="Pectin_lyas_fold"/>
</dbReference>
<dbReference type="SUPFAM" id="SSF51126">
    <property type="entry name" value="Pectin lyase-like"/>
    <property type="match status" value="3"/>
</dbReference>
<dbReference type="Pfam" id="PF13229">
    <property type="entry name" value="Beta_helix"/>
    <property type="match status" value="2"/>
</dbReference>
<dbReference type="SMART" id="SM00382">
    <property type="entry name" value="AAA"/>
    <property type="match status" value="2"/>
</dbReference>
<name>A0ABS5TGJ4_9ACTN</name>
<feature type="domain" description="AAA+ ATPase" evidence="5">
    <location>
        <begin position="936"/>
        <end position="1077"/>
    </location>
</feature>
<dbReference type="InterPro" id="IPR039448">
    <property type="entry name" value="Beta_helix"/>
</dbReference>
<sequence length="1174" mass="120876">MSTRNILNVASSGPDSYRTVSDAVAAAVPGDVISIQPGTYTESIVLDREVTLSASGASGVWIESRDAPVVTVTAESAALSGIGLRHSGKQSSAVDVPTGRLRLDECTVEADGVAALFAHGAVEVQARGCDFSNPGGAGLLFVDGAQARIGECRIHRTSASAVVIRSGANPQFVDCTIEDVDGSGLLAADNARGVIRSTRISRAGNPAVAIEGSSSPQISGTTIESASGVGLLIASDSTPVLQDCVIVDSAAQGIVLVERAAPELRRVGVRSPASYGVQVLSGSAGTFAECSVSDAGNVGVTVTDDASTAFEALSVSGGAAAAVAVSGSATPMFDDLRIDRPAGAGLTLAGQAAPQVRRAVVAGAGADGVLVGDQAAGVFQDLTISRPEGAGLNVTSPGQPHFSGVTITASIGAGVRVEGGRLDLAGTEITDAGAEGVLVTDEGTARVSRTRISRARRSGMEWTSGARGSASECEVLDGGGDGIVVRSNEELRLSDCTGRNNSGAGLRVQTAGERLTVTRYRGAGNGAGDVFGDHTTVVDPAQHPDPGEADADQDGPGTPPEGGQPGDEPVRAPSGAAEPIGAVQPRVPSSPVVMDGGTPRGGPGFGGGRLGQLLGELNSLVGLAGVKREVATLVRLHQMADRRAAAGLPTPPLSRHLVFTGSPGTGKTTIARLYGQILAELGVIPTGQLVEVGRPDLVASVVGGTALKTAEKFQEAMGGVLFIDEAYTLSAAASGGPDFGREAIDTLVKLMEDHREEIVVIVAGYTQDMRKFLASNPGLSSRFSRTIEFTDYAAADLVTIVEGLCTTHSYRLEFETRAALLSYFQKLPRDDAFGNGRSARKVFEEMIGRQAYRLGDDPDANPVALTRLMPQDLGELPGSAIGAGAGSVDTDRVESLLGQLEQMVGLADVKREVSNMVDLLASSRQRLAAGLPAPPLSRHLIFAGPPGTGKTTIARLYGQILAALGVLAGGQVVEVGRPDLVGEYVGHTAQRTTEAFDKARGGVLFVDEAYALSNQGGGSGNDFGREAVDTLVKLMEDHRDEVVVIAAGYEGEMEAFLNVNPGLASRFSHRVRFADYTVDELVTIVCQHAATAGYECDGPTVAALRTRFAATERGSSFGNGRFARQVLDQAVTRHAKRLRGMASPTMQDLVLLLPEDFSVPAARQQPAAPGPAAP</sequence>
<gene>
    <name evidence="6" type="ORF">KIH74_14745</name>
</gene>
<dbReference type="RefSeq" id="WP_214156486.1">
    <property type="nucleotide sequence ID" value="NZ_JAHBAY010000005.1"/>
</dbReference>
<dbReference type="Gene3D" id="3.40.50.300">
    <property type="entry name" value="P-loop containing nucleotide triphosphate hydrolases"/>
    <property type="match status" value="2"/>
</dbReference>
<comment type="similarity">
    <text evidence="1">Belongs to the CbxX/CfxQ family.</text>
</comment>
<dbReference type="InterPro" id="IPR000641">
    <property type="entry name" value="CbxX/CfxQ"/>
</dbReference>
<protein>
    <submittedName>
        <fullName evidence="6">AAA family ATPase</fullName>
    </submittedName>
</protein>
<dbReference type="InterPro" id="IPR006626">
    <property type="entry name" value="PbH1"/>
</dbReference>
<dbReference type="InterPro" id="IPR011050">
    <property type="entry name" value="Pectin_lyase_fold/virulence"/>
</dbReference>
<evidence type="ECO:0000259" key="5">
    <source>
        <dbReference type="SMART" id="SM00382"/>
    </source>
</evidence>
<evidence type="ECO:0000313" key="6">
    <source>
        <dbReference type="EMBL" id="MBT0770196.1"/>
    </source>
</evidence>
<dbReference type="SMART" id="SM00710">
    <property type="entry name" value="PbH1"/>
    <property type="match status" value="13"/>
</dbReference>
<keyword evidence="7" id="KW-1185">Reference proteome</keyword>
<dbReference type="InterPro" id="IPR041627">
    <property type="entry name" value="AAA_lid_6"/>
</dbReference>
<reference evidence="6 7" key="1">
    <citation type="submission" date="2021-05" db="EMBL/GenBank/DDBJ databases">
        <title>Kineosporia and Streptomyces sp. nov. two new marine actinobacteria isolated from Coral.</title>
        <authorList>
            <person name="Buangrab K."/>
            <person name="Sutthacheep M."/>
            <person name="Yeemin T."/>
            <person name="Harunari E."/>
            <person name="Igarashi Y."/>
            <person name="Kanchanasin P."/>
            <person name="Tanasupawat S."/>
            <person name="Phongsopitanun W."/>
        </authorList>
    </citation>
    <scope>NUCLEOTIDE SEQUENCE [LARGE SCALE GENOMIC DNA]</scope>
    <source>
        <strain evidence="6 7">J2-2</strain>
    </source>
</reference>
<dbReference type="Pfam" id="PF00004">
    <property type="entry name" value="AAA"/>
    <property type="match status" value="2"/>
</dbReference>